<dbReference type="Proteomes" id="UP001149165">
    <property type="component" value="Unassembled WGS sequence"/>
</dbReference>
<keyword evidence="2" id="KW-1185">Reference proteome</keyword>
<protein>
    <submittedName>
        <fullName evidence="1">Uncharacterized protein</fullName>
    </submittedName>
</protein>
<sequence>MPGFDGLGLDGGANKSRANDTILAMNCGVREICAADDAKRFLSWRSFWAPTADTYRNAVKPILYASLTNPLEGRPSKNLSMPKNLPVVDAYLTPDDMELDRTLPPADDHDIAMIVLVNTFPMRERGVRCTANFDTSRNIRANRVLLGKPVIFVWRGLPWIPAYGRYSILGGSDYD</sequence>
<dbReference type="AlphaFoldDB" id="A0A9W9KHP2"/>
<dbReference type="EMBL" id="JAPQKH010000003">
    <property type="protein sequence ID" value="KAJ5106979.1"/>
    <property type="molecule type" value="Genomic_DNA"/>
</dbReference>
<reference evidence="1" key="1">
    <citation type="submission" date="2022-11" db="EMBL/GenBank/DDBJ databases">
        <authorList>
            <person name="Petersen C."/>
        </authorList>
    </citation>
    <scope>NUCLEOTIDE SEQUENCE</scope>
    <source>
        <strain evidence="1">IBT 30069</strain>
    </source>
</reference>
<name>A0A9W9KHP2_9EURO</name>
<proteinExistence type="predicted"/>
<comment type="caution">
    <text evidence="1">The sequence shown here is derived from an EMBL/GenBank/DDBJ whole genome shotgun (WGS) entry which is preliminary data.</text>
</comment>
<evidence type="ECO:0000313" key="1">
    <source>
        <dbReference type="EMBL" id="KAJ5106979.1"/>
    </source>
</evidence>
<accession>A0A9W9KHP2</accession>
<evidence type="ECO:0000313" key="2">
    <source>
        <dbReference type="Proteomes" id="UP001149165"/>
    </source>
</evidence>
<reference evidence="1" key="2">
    <citation type="journal article" date="2023" name="IMA Fungus">
        <title>Comparative genomic study of the Penicillium genus elucidates a diverse pangenome and 15 lateral gene transfer events.</title>
        <authorList>
            <person name="Petersen C."/>
            <person name="Sorensen T."/>
            <person name="Nielsen M.R."/>
            <person name="Sondergaard T.E."/>
            <person name="Sorensen J.L."/>
            <person name="Fitzpatrick D.A."/>
            <person name="Frisvad J.C."/>
            <person name="Nielsen K.L."/>
        </authorList>
    </citation>
    <scope>NUCLEOTIDE SEQUENCE</scope>
    <source>
        <strain evidence="1">IBT 30069</strain>
    </source>
</reference>
<organism evidence="1 2">
    <name type="scientific">Penicillium angulare</name>
    <dbReference type="NCBI Taxonomy" id="116970"/>
    <lineage>
        <taxon>Eukaryota</taxon>
        <taxon>Fungi</taxon>
        <taxon>Dikarya</taxon>
        <taxon>Ascomycota</taxon>
        <taxon>Pezizomycotina</taxon>
        <taxon>Eurotiomycetes</taxon>
        <taxon>Eurotiomycetidae</taxon>
        <taxon>Eurotiales</taxon>
        <taxon>Aspergillaceae</taxon>
        <taxon>Penicillium</taxon>
    </lineage>
</organism>
<gene>
    <name evidence="1" type="ORF">N7456_003654</name>
</gene>